<evidence type="ECO:0008006" key="4">
    <source>
        <dbReference type="Google" id="ProtNLM"/>
    </source>
</evidence>
<gene>
    <name evidence="2" type="ORF">ANSO36C_32660</name>
</gene>
<name>A0ABM7Z396_NOSCO</name>
<dbReference type="Proteomes" id="UP001055453">
    <property type="component" value="Chromosome"/>
</dbReference>
<reference evidence="2" key="1">
    <citation type="submission" date="2022-04" db="EMBL/GenBank/DDBJ databases">
        <title>Complete genome sequence of a cyanobacterium, Nostoc sp. SO-36, isolated in Antarctica.</title>
        <authorList>
            <person name="Kanesaki Y."/>
            <person name="Effendi D."/>
            <person name="Sakamoto T."/>
            <person name="Ohtani S."/>
            <person name="Awai K."/>
        </authorList>
    </citation>
    <scope>NUCLEOTIDE SEQUENCE</scope>
    <source>
        <strain evidence="2">SO-36</strain>
    </source>
</reference>
<evidence type="ECO:0000256" key="1">
    <source>
        <dbReference type="SAM" id="Phobius"/>
    </source>
</evidence>
<keyword evidence="1" id="KW-0472">Membrane</keyword>
<keyword evidence="1" id="KW-1133">Transmembrane helix</keyword>
<evidence type="ECO:0000313" key="3">
    <source>
        <dbReference type="Proteomes" id="UP001055453"/>
    </source>
</evidence>
<feature type="transmembrane region" description="Helical" evidence="1">
    <location>
        <begin position="12"/>
        <end position="32"/>
    </location>
</feature>
<evidence type="ECO:0000313" key="2">
    <source>
        <dbReference type="EMBL" id="BDI17464.1"/>
    </source>
</evidence>
<dbReference type="EMBL" id="AP025732">
    <property type="protein sequence ID" value="BDI17464.1"/>
    <property type="molecule type" value="Genomic_DNA"/>
</dbReference>
<proteinExistence type="predicted"/>
<protein>
    <recommendedName>
        <fullName evidence="4">Prohibitin family protein</fullName>
    </recommendedName>
</protein>
<accession>A0ABM7Z396</accession>
<organism evidence="2 3">
    <name type="scientific">Nostoc cf. commune SO-36</name>
    <dbReference type="NCBI Taxonomy" id="449208"/>
    <lineage>
        <taxon>Bacteria</taxon>
        <taxon>Bacillati</taxon>
        <taxon>Cyanobacteriota</taxon>
        <taxon>Cyanophyceae</taxon>
        <taxon>Nostocales</taxon>
        <taxon>Nostocaceae</taxon>
        <taxon>Nostoc</taxon>
    </lineage>
</organism>
<keyword evidence="3" id="KW-1185">Reference proteome</keyword>
<keyword evidence="1" id="KW-0812">Transmembrane</keyword>
<sequence>MKNQEFGNWQNTVLGIVLAILVIIGLNSYIIINPGQAGVISILGKARDGALLEGIHVKPPFITVIDVYD</sequence>